<accession>A0ABT5VRA5</accession>
<evidence type="ECO:0000313" key="5">
    <source>
        <dbReference type="Proteomes" id="UP001528920"/>
    </source>
</evidence>
<gene>
    <name evidence="4" type="primary">dacB</name>
    <name evidence="4" type="ORF">L3049_08010</name>
</gene>
<dbReference type="InterPro" id="IPR000667">
    <property type="entry name" value="Peptidase_S13"/>
</dbReference>
<dbReference type="Gene3D" id="3.40.710.10">
    <property type="entry name" value="DD-peptidase/beta-lactamase superfamily"/>
    <property type="match status" value="2"/>
</dbReference>
<protein>
    <submittedName>
        <fullName evidence="4">D-alanyl-D-alanine carboxypeptidase/D-alanyl-D-alanine-endopeptidase</fullName>
        <ecNumber evidence="4">3.4.16.4</ecNumber>
    </submittedName>
</protein>
<dbReference type="GO" id="GO:0009002">
    <property type="term" value="F:serine-type D-Ala-D-Ala carboxypeptidase activity"/>
    <property type="evidence" value="ECO:0007669"/>
    <property type="project" value="UniProtKB-EC"/>
</dbReference>
<comment type="similarity">
    <text evidence="1">Belongs to the peptidase S13 family.</text>
</comment>
<evidence type="ECO:0000256" key="1">
    <source>
        <dbReference type="ARBA" id="ARBA00006096"/>
    </source>
</evidence>
<dbReference type="PANTHER" id="PTHR30023">
    <property type="entry name" value="D-ALANYL-D-ALANINE CARBOXYPEPTIDASE"/>
    <property type="match status" value="1"/>
</dbReference>
<keyword evidence="3" id="KW-0732">Signal</keyword>
<evidence type="ECO:0000313" key="4">
    <source>
        <dbReference type="EMBL" id="MDE5417950.1"/>
    </source>
</evidence>
<dbReference type="EC" id="3.4.16.4" evidence="4"/>
<dbReference type="InterPro" id="IPR012338">
    <property type="entry name" value="Beta-lactam/transpept-like"/>
</dbReference>
<dbReference type="Proteomes" id="UP001528920">
    <property type="component" value="Unassembled WGS sequence"/>
</dbReference>
<dbReference type="PANTHER" id="PTHR30023:SF0">
    <property type="entry name" value="PENICILLIN-SENSITIVE CARBOXYPEPTIDASE A"/>
    <property type="match status" value="1"/>
</dbReference>
<dbReference type="Pfam" id="PF02113">
    <property type="entry name" value="Peptidase_S13"/>
    <property type="match status" value="1"/>
</dbReference>
<dbReference type="PRINTS" id="PR00922">
    <property type="entry name" value="DADACBPTASE3"/>
</dbReference>
<evidence type="ECO:0000256" key="2">
    <source>
        <dbReference type="ARBA" id="ARBA00022801"/>
    </source>
</evidence>
<name>A0ABT5VRA5_9BACT</name>
<proteinExistence type="inferred from homology"/>
<organism evidence="4 5">
    <name type="scientific">Paralabilibaculum antarcticum</name>
    <dbReference type="NCBI Taxonomy" id="2912572"/>
    <lineage>
        <taxon>Bacteria</taxon>
        <taxon>Pseudomonadati</taxon>
        <taxon>Bacteroidota</taxon>
        <taxon>Bacteroidia</taxon>
        <taxon>Marinilabiliales</taxon>
        <taxon>Marinifilaceae</taxon>
        <taxon>Paralabilibaculum</taxon>
    </lineage>
</organism>
<dbReference type="NCBIfam" id="TIGR00666">
    <property type="entry name" value="PBP4"/>
    <property type="match status" value="1"/>
</dbReference>
<feature type="chain" id="PRO_5046980671" evidence="3">
    <location>
        <begin position="20"/>
        <end position="474"/>
    </location>
</feature>
<keyword evidence="5" id="KW-1185">Reference proteome</keyword>
<keyword evidence="4" id="KW-0645">Protease</keyword>
<comment type="caution">
    <text evidence="4">The sequence shown here is derived from an EMBL/GenBank/DDBJ whole genome shotgun (WGS) entry which is preliminary data.</text>
</comment>
<sequence length="474" mass="51907">MNKSVFILLLVLCNISCKAQSEKSLSTQQFVDEFVADSCFHAAGVGIVVSDLKTGELLASNQAHLGLTAASTQKLITSAAALEILGINYQFKTQIKIDGEILQDGTLNGNVIVKGFGDPSLGSKYFANDKSIEVQIAEKLQQNKIKKISGKIIADASYIQAKIPSTWIWEDIGNYYGAVPNGLTYKDNTYTLFFASGQAGSKTEISKTEPKNTGLLFDNQVVSSSINRDLAYIFGGNISNKRRIEGSIPKNRSLFKVKGALLQPENSLIEALTKSITALGIRIENENLPPKKSKLLFTLYSPKLNDILKITNQKSVNLFADHLLFEIGQNQSDEASWESGISGVKNFWESKGLNTKYISLYDGSGLSHFNTVSADFFDQVLKHMNQSKYRSDFIASLPVAGQSGTLKNFGRNSAINGNWIAKTGSMTGVRTYCGYLTTKNGKKYSVSILINNYSSSTSALNNKLHNLLIKLYNS</sequence>
<reference evidence="4 5" key="1">
    <citation type="submission" date="2022-01" db="EMBL/GenBank/DDBJ databases">
        <title>Labilibaculum sp. nov, a marine bacterium isolated from Antarctica.</title>
        <authorList>
            <person name="Dai W."/>
        </authorList>
    </citation>
    <scope>NUCLEOTIDE SEQUENCE [LARGE SCALE GENOMIC DNA]</scope>
    <source>
        <strain evidence="4 5">DW002</strain>
    </source>
</reference>
<dbReference type="SUPFAM" id="SSF56601">
    <property type="entry name" value="beta-lactamase/transpeptidase-like"/>
    <property type="match status" value="1"/>
</dbReference>
<dbReference type="EMBL" id="JAKJSC010000001">
    <property type="protein sequence ID" value="MDE5417950.1"/>
    <property type="molecule type" value="Genomic_DNA"/>
</dbReference>
<keyword evidence="2 4" id="KW-0378">Hydrolase</keyword>
<dbReference type="RefSeq" id="WP_275109285.1">
    <property type="nucleotide sequence ID" value="NZ_JAKJSC010000001.1"/>
</dbReference>
<feature type="signal peptide" evidence="3">
    <location>
        <begin position="1"/>
        <end position="19"/>
    </location>
</feature>
<dbReference type="Gene3D" id="3.50.80.20">
    <property type="entry name" value="D-Ala-D-Ala carboxypeptidase C, peptidase S13"/>
    <property type="match status" value="1"/>
</dbReference>
<keyword evidence="4" id="KW-0121">Carboxypeptidase</keyword>
<evidence type="ECO:0000256" key="3">
    <source>
        <dbReference type="SAM" id="SignalP"/>
    </source>
</evidence>